<accession>A0A0X8EL27</accession>
<evidence type="ECO:0000259" key="1">
    <source>
        <dbReference type="Pfam" id="PF03231"/>
    </source>
</evidence>
<name>A0A0X8EL27_9VIRU</name>
<proteinExistence type="predicted"/>
<sequence>MQSLITLGRELGSQKNQKCVIDTYWLKTKFIDSSRFGSNYIQMFSDEHVQSGFRFNEPVEESYIEDPDTIVDMSSDEVFPGIGIRIIFDKEKVVFKIDHKSVNRLGVKHKGHLKLLEFENPNIIEGTVDKTLVSSIPGICAEDITVDDELTGLLPSMNITHMKEDSYKITKSNNCFFGKRNMMRRGWIGTGNVTSIHPVGYSMPASTNRCIGTLALKSLESTAKKGIRSTDISHAEIDINGLCNFHLFTSCKGDLGDKAWVKTLKFFHDDHERVFSIYIRTTSDIDNNISNILLIFKVLRFKKFATPKVIVSQDDDSAAEINLSEGSASGCFDLRTKSVVIVQSLMRIHNEFALSLSKFLKKKVIVYTLRDSLSFTKKVAEIDSRFLNYLEDSDGNIYLLSRTFQESLPLNRDSLSYFFDLQTFGWAANHAAGDLATYFE</sequence>
<dbReference type="Pfam" id="PF23017">
    <property type="entry name" value="WIV_2"/>
    <property type="match status" value="1"/>
</dbReference>
<dbReference type="EMBL" id="KT445966">
    <property type="protein sequence ID" value="AMB72703.1"/>
    <property type="molecule type" value="Genomic_RNA"/>
</dbReference>
<dbReference type="InterPro" id="IPR053928">
    <property type="entry name" value="NS-S_N_bunyaviral"/>
</dbReference>
<evidence type="ECO:0000313" key="4">
    <source>
        <dbReference type="EMBL" id="QNT38377.1"/>
    </source>
</evidence>
<feature type="domain" description="Nonstructural protein NS-S WIV" evidence="2">
    <location>
        <begin position="344"/>
        <end position="431"/>
    </location>
</feature>
<dbReference type="Pfam" id="PF03231">
    <property type="entry name" value="Tospov_NS-S_N"/>
    <property type="match status" value="1"/>
</dbReference>
<evidence type="ECO:0000313" key="3">
    <source>
        <dbReference type="EMBL" id="AMB72703.1"/>
    </source>
</evidence>
<feature type="domain" description="Nonstructural protein NS-S N-terminal bunyaviral" evidence="1">
    <location>
        <begin position="12"/>
        <end position="299"/>
    </location>
</feature>
<evidence type="ECO:0000259" key="2">
    <source>
        <dbReference type="Pfam" id="PF23017"/>
    </source>
</evidence>
<protein>
    <submittedName>
        <fullName evidence="3">NSs</fullName>
    </submittedName>
    <submittedName>
        <fullName evidence="4">Nonstructural protein</fullName>
    </submittedName>
</protein>
<dbReference type="InterPro" id="IPR053929">
    <property type="entry name" value="NS-S_WIV_bunyaviral"/>
</dbReference>
<reference evidence="4" key="2">
    <citation type="submission" date="2020-05" db="EMBL/GenBank/DDBJ databases">
        <title>Identification of Plant Viruses in Soybean using Metagenomic Sequencing.</title>
        <authorList>
            <person name="Elmore M.G."/>
            <person name="Groves C."/>
            <person name="Smith D."/>
            <person name="Mueller D.S."/>
            <person name="Whitham S.A."/>
        </authorList>
    </citation>
    <scope>NUCLEOTIDE SEQUENCE</scope>
    <source>
        <strain evidence="4">AL-1-2016</strain>
    </source>
</reference>
<organism evidence="3">
    <name type="scientific">Soybean vein necrosis virus</name>
    <dbReference type="NCBI Taxonomy" id="980895"/>
    <lineage>
        <taxon>Viruses</taxon>
        <taxon>Riboviria</taxon>
        <taxon>Orthornavirae</taxon>
        <taxon>Negarnaviricota</taxon>
        <taxon>Polyploviricotina</taxon>
        <taxon>Bunyaviricetes</taxon>
        <taxon>Elliovirales</taxon>
        <taxon>Tospoviridae</taxon>
        <taxon>Orthotospovirus</taxon>
        <taxon>Orthotospovirus glycininecrovenae</taxon>
    </lineage>
</organism>
<dbReference type="EMBL" id="MT548006">
    <property type="protein sequence ID" value="QNT38377.1"/>
    <property type="molecule type" value="Genomic_RNA"/>
</dbReference>
<reference evidence="3" key="1">
    <citation type="submission" date="2015-08" db="EMBL/GenBank/DDBJ databases">
        <title>A two-year survey of soybean-infecting viruses in Ohio, USA.</title>
        <authorList>
            <person name="Han J."/>
            <person name="Domier L.L."/>
            <person name="Cassone B.J."/>
            <person name="Dorrance A."/>
            <person name="Qu F."/>
        </authorList>
    </citation>
    <scope>NUCLEOTIDE SEQUENCE</scope>
    <source>
        <strain evidence="3">OH-2011</strain>
    </source>
</reference>